<name>A0ABQ6CMJ8_9HYPH</name>
<dbReference type="GO" id="GO:0016746">
    <property type="term" value="F:acyltransferase activity"/>
    <property type="evidence" value="ECO:0007669"/>
    <property type="project" value="UniProtKB-KW"/>
</dbReference>
<comment type="caution">
    <text evidence="4">The sequence shown here is derived from an EMBL/GenBank/DDBJ whole genome shotgun (WGS) entry which is preliminary data.</text>
</comment>
<feature type="transmembrane region" description="Helical" evidence="1">
    <location>
        <begin position="141"/>
        <end position="160"/>
    </location>
</feature>
<evidence type="ECO:0000259" key="2">
    <source>
        <dbReference type="Pfam" id="PF01757"/>
    </source>
</evidence>
<reference evidence="5" key="1">
    <citation type="journal article" date="2019" name="Int. J. Syst. Evol. Microbiol.">
        <title>The Global Catalogue of Microorganisms (GCM) 10K type strain sequencing project: providing services to taxonomists for standard genome sequencing and annotation.</title>
        <authorList>
            <consortium name="The Broad Institute Genomics Platform"/>
            <consortium name="The Broad Institute Genome Sequencing Center for Infectious Disease"/>
            <person name="Wu L."/>
            <person name="Ma J."/>
        </authorList>
    </citation>
    <scope>NUCLEOTIDE SEQUENCE [LARGE SCALE GENOMIC DNA]</scope>
    <source>
        <strain evidence="5">NBRC 101365</strain>
    </source>
</reference>
<keyword evidence="1" id="KW-0812">Transmembrane</keyword>
<feature type="transmembrane region" description="Helical" evidence="1">
    <location>
        <begin position="38"/>
        <end position="57"/>
    </location>
</feature>
<proteinExistence type="predicted"/>
<dbReference type="PANTHER" id="PTHR23028:SF53">
    <property type="entry name" value="ACYL_TRANSF_3 DOMAIN-CONTAINING PROTEIN"/>
    <property type="match status" value="1"/>
</dbReference>
<feature type="transmembrane region" description="Helical" evidence="1">
    <location>
        <begin position="249"/>
        <end position="265"/>
    </location>
</feature>
<dbReference type="InterPro" id="IPR002656">
    <property type="entry name" value="Acyl_transf_3_dom"/>
</dbReference>
<keyword evidence="1" id="KW-1133">Transmembrane helix</keyword>
<organism evidence="4 5">
    <name type="scientific">Labrys miyagiensis</name>
    <dbReference type="NCBI Taxonomy" id="346912"/>
    <lineage>
        <taxon>Bacteria</taxon>
        <taxon>Pseudomonadati</taxon>
        <taxon>Pseudomonadota</taxon>
        <taxon>Alphaproteobacteria</taxon>
        <taxon>Hyphomicrobiales</taxon>
        <taxon>Xanthobacteraceae</taxon>
        <taxon>Labrys</taxon>
    </lineage>
</organism>
<dbReference type="Proteomes" id="UP001156882">
    <property type="component" value="Unassembled WGS sequence"/>
</dbReference>
<keyword evidence="4" id="KW-0012">Acyltransferase</keyword>
<feature type="transmembrane region" description="Helical" evidence="1">
    <location>
        <begin position="193"/>
        <end position="213"/>
    </location>
</feature>
<feature type="transmembrane region" description="Helical" evidence="1">
    <location>
        <begin position="225"/>
        <end position="243"/>
    </location>
</feature>
<evidence type="ECO:0000313" key="5">
    <source>
        <dbReference type="Proteomes" id="UP001156882"/>
    </source>
</evidence>
<feature type="transmembrane region" description="Helical" evidence="1">
    <location>
        <begin position="325"/>
        <end position="342"/>
    </location>
</feature>
<dbReference type="CDD" id="cd09854">
    <property type="entry name" value="PIN_VapC-like"/>
    <property type="match status" value="1"/>
</dbReference>
<feature type="transmembrane region" description="Helical" evidence="1">
    <location>
        <begin position="167"/>
        <end position="187"/>
    </location>
</feature>
<dbReference type="PANTHER" id="PTHR23028">
    <property type="entry name" value="ACETYLTRANSFERASE"/>
    <property type="match status" value="1"/>
</dbReference>
<gene>
    <name evidence="4" type="ORF">GCM10007874_29510</name>
</gene>
<protein>
    <submittedName>
        <fullName evidence="4">Acyltransferase</fullName>
    </submittedName>
</protein>
<feature type="domain" description="SGNH" evidence="3">
    <location>
        <begin position="422"/>
        <end position="628"/>
    </location>
</feature>
<dbReference type="RefSeq" id="WP_284312996.1">
    <property type="nucleotide sequence ID" value="NZ_BSPC01000026.1"/>
</dbReference>
<feature type="transmembrane region" description="Helical" evidence="1">
    <location>
        <begin position="78"/>
        <end position="98"/>
    </location>
</feature>
<feature type="transmembrane region" description="Helical" evidence="1">
    <location>
        <begin position="354"/>
        <end position="376"/>
    </location>
</feature>
<evidence type="ECO:0000256" key="1">
    <source>
        <dbReference type="SAM" id="Phobius"/>
    </source>
</evidence>
<evidence type="ECO:0000259" key="3">
    <source>
        <dbReference type="Pfam" id="PF19040"/>
    </source>
</evidence>
<dbReference type="EMBL" id="BSPC01000026">
    <property type="protein sequence ID" value="GLS19934.1"/>
    <property type="molecule type" value="Genomic_DNA"/>
</dbReference>
<sequence>MTASASFHRNDIDGLRAVAVVSVVLYHCGFARYFPGGFVGVDIFFVISGFLITGIVASDIERGRFSLVEFYNRRVRRIFPALFTVYAFVLAASFLILMPSEVSAVIRNTISSLLFVSNVNFYAQAGYFDTSSDFNALLHTWSLSVEEQFYVFFPLALYFMRHLSRRTVLTILAVVAALSFAASVFMVQQDASAAFYLVQYRTWELLAGGLLSLGVVPRLSSPRTANALAVLGLILVAGSIFLLNNTLPFPGLGALPVCLGTCLLIHSGSSLQTSGSSLQTMVGRLLSLPPVRFVGLISYSLYLWHWPVWVFGNQVHEAHNLTTRVSYIGLSFGLAALSWKFIEAPFRVRPYRTAPVRTLGYASLGMVTVLIASLLVPPAASAYWRVPPQVEEVAAFANYDANKSYRTGECFLTSEFNKFSMYRQDSCLALSDKKPNYLLVGDSHAAHMYPGMLAEGKDVNILQVSASGCKPIFDTYGDKRCTDLVKFVFNDFLPRHPVDTVVLSALWVDSDLPGLLREIAELKRYSKRVVVLGPIVLYDVALPRVLAKSLYEKDEALVATHRVSAVKETDRLFAQAVPKTGADYVSVYDAICPAGTCTLWTDDNKPIQFDYGHLTPEGSELIVSRIAPALFSTGHAGTQKTAQN</sequence>
<accession>A0ABQ6CMJ8</accession>
<dbReference type="InterPro" id="IPR043968">
    <property type="entry name" value="SGNH"/>
</dbReference>
<dbReference type="SUPFAM" id="SSF52266">
    <property type="entry name" value="SGNH hydrolase"/>
    <property type="match status" value="1"/>
</dbReference>
<keyword evidence="1" id="KW-0472">Membrane</keyword>
<dbReference type="Pfam" id="PF19040">
    <property type="entry name" value="SGNH"/>
    <property type="match status" value="1"/>
</dbReference>
<feature type="domain" description="Acyltransferase 3" evidence="2">
    <location>
        <begin position="10"/>
        <end position="337"/>
    </location>
</feature>
<feature type="transmembrane region" description="Helical" evidence="1">
    <location>
        <begin position="285"/>
        <end position="305"/>
    </location>
</feature>
<keyword evidence="5" id="KW-1185">Reference proteome</keyword>
<dbReference type="Pfam" id="PF01757">
    <property type="entry name" value="Acyl_transf_3"/>
    <property type="match status" value="1"/>
</dbReference>
<keyword evidence="4" id="KW-0808">Transferase</keyword>
<feature type="transmembrane region" description="Helical" evidence="1">
    <location>
        <begin position="12"/>
        <end position="32"/>
    </location>
</feature>
<evidence type="ECO:0000313" key="4">
    <source>
        <dbReference type="EMBL" id="GLS19934.1"/>
    </source>
</evidence>
<dbReference type="InterPro" id="IPR050879">
    <property type="entry name" value="Acyltransferase_3"/>
</dbReference>